<dbReference type="RefSeq" id="WP_106661104.1">
    <property type="nucleotide sequence ID" value="NZ_PJEO01000056.1"/>
</dbReference>
<dbReference type="Pfam" id="PF13620">
    <property type="entry name" value="CarboxypepD_reg"/>
    <property type="match status" value="1"/>
</dbReference>
<keyword evidence="1" id="KW-0732">Signal</keyword>
<dbReference type="OrthoDB" id="603275at2"/>
<dbReference type="EMBL" id="PJEO01000056">
    <property type="protein sequence ID" value="PKQ43687.1"/>
    <property type="molecule type" value="Genomic_DNA"/>
</dbReference>
<dbReference type="Proteomes" id="UP000233435">
    <property type="component" value="Unassembled WGS sequence"/>
</dbReference>
<feature type="chain" id="PRO_5014671835" evidence="1">
    <location>
        <begin position="19"/>
        <end position="909"/>
    </location>
</feature>
<evidence type="ECO:0000313" key="4">
    <source>
        <dbReference type="Proteomes" id="UP000233435"/>
    </source>
</evidence>
<evidence type="ECO:0000256" key="1">
    <source>
        <dbReference type="SAM" id="SignalP"/>
    </source>
</evidence>
<protein>
    <submittedName>
        <fullName evidence="3">TonB-dependent receptor</fullName>
    </submittedName>
</protein>
<feature type="domain" description="Outer membrane protein beta-barrel" evidence="2">
    <location>
        <begin position="495"/>
        <end position="894"/>
    </location>
</feature>
<feature type="signal peptide" evidence="1">
    <location>
        <begin position="1"/>
        <end position="18"/>
    </location>
</feature>
<dbReference type="InterPro" id="IPR041700">
    <property type="entry name" value="OMP_b-brl_3"/>
</dbReference>
<gene>
    <name evidence="3" type="ORF">CSW08_16930</name>
</gene>
<keyword evidence="3" id="KW-0675">Receptor</keyword>
<evidence type="ECO:0000313" key="3">
    <source>
        <dbReference type="EMBL" id="PKQ43687.1"/>
    </source>
</evidence>
<name>A0A2N3HFC6_9FLAO</name>
<dbReference type="SUPFAM" id="SSF56935">
    <property type="entry name" value="Porins"/>
    <property type="match status" value="1"/>
</dbReference>
<keyword evidence="4" id="KW-1185">Reference proteome</keyword>
<dbReference type="SUPFAM" id="SSF49464">
    <property type="entry name" value="Carboxypeptidase regulatory domain-like"/>
    <property type="match status" value="1"/>
</dbReference>
<dbReference type="Pfam" id="PF14905">
    <property type="entry name" value="OMP_b-brl_3"/>
    <property type="match status" value="1"/>
</dbReference>
<comment type="caution">
    <text evidence="3">The sequence shown here is derived from an EMBL/GenBank/DDBJ whole genome shotgun (WGS) entry which is preliminary data.</text>
</comment>
<dbReference type="InterPro" id="IPR008969">
    <property type="entry name" value="CarboxyPept-like_regulatory"/>
</dbReference>
<dbReference type="Gene3D" id="2.60.40.1120">
    <property type="entry name" value="Carboxypeptidase-like, regulatory domain"/>
    <property type="match status" value="1"/>
</dbReference>
<dbReference type="AlphaFoldDB" id="A0A2N3HFC6"/>
<evidence type="ECO:0000259" key="2">
    <source>
        <dbReference type="Pfam" id="PF14905"/>
    </source>
</evidence>
<organism evidence="3 4">
    <name type="scientific">Confluentibacter flavum</name>
    <dbReference type="NCBI Taxonomy" id="1909700"/>
    <lineage>
        <taxon>Bacteria</taxon>
        <taxon>Pseudomonadati</taxon>
        <taxon>Bacteroidota</taxon>
        <taxon>Flavobacteriia</taxon>
        <taxon>Flavobacteriales</taxon>
        <taxon>Flavobacteriaceae</taxon>
        <taxon>Confluentibacter</taxon>
    </lineage>
</organism>
<accession>A0A2N3HFC6</accession>
<sequence length="909" mass="101780">MKKLILIVTVLVACSTYAQVKLEGIVKDSIGTPLELASVIALNQQTQKLDSYGITSSDGRYRLALDKNTIYKIQVSYIGMKTFQKDVTTTDQDIFLDINLENDNTLDEIELIYEMPVTISGDTIAYNADSFNTGTERKLGDVLKNLPGVQINDDGQIEIEGKVVSKIMVDGKEFFDGDTKLATQNIPSNVVDKVQVLKNYAEVGQLSGVTNNQDNVAINIKLKEGKTNFWFGTVTAGGGYSNQDGLYLLQPKLFYYSPTYSINLITDLNNLGEVAFTRRDYFNFTGGFNNPSQQSGTNINLGSNNLAFLTAQNNRAKNIVSKLAAANFSWSPKKTLDLSGFAIFSNNKTEMQENRFVQYLAPDSAIPDESTESNTVQRSDLGMLKLSAKYKPNGSNQLDYDIMGRLSKESQDQGFFSSINGDVLQAEGSSPYSLNQNLKYYYTLNDTNIFALEVLHLLQDEDPFYNAILANDPTNNDDVDSDSYDGTALSLGLDRDQLSYNLNQNKRVKSNQIDAKVDYWNILNNTSNINVTLGTILSTQKFNSNIFQFLDNDSMFNPTPTLNGGLDDNIIKYNFSDIYLGFHYRLKSGIFTLTPGFSAHAYSTKNAQLGQTVTDNFFRVLPDVNVLMQIKNSEQITLNYGVQTQFTDVSQFAAGLVLNGYSSLFTGNPDLESALSHNVSLNYNSFSMFNFTNISARLNYNKSIDNIRNQIDQTASDNVIFVNTPFNSPFADESASANGRYQRTFGKIRASVNGTFNYSKFNQFFNGVQSVNESFTQTYGGELRTNFKTAPNVEIAYRHSIQENNNNTFYTKSPSILVDALILKSFTFKTDFSYNNYSDGVKTLNNFKFWNASLSYRKDADSKLEYELRATNLFNTKSQSNTNANNISISATEYFIQPLFVSFRLIYQL</sequence>
<proteinExistence type="predicted"/>
<reference evidence="3 4" key="1">
    <citation type="submission" date="2017-12" db="EMBL/GenBank/DDBJ databases">
        <title>Confluentibacter flavum sp. nov., isolated from the saline lake.</title>
        <authorList>
            <person name="Yu L."/>
        </authorList>
    </citation>
    <scope>NUCLEOTIDE SEQUENCE [LARGE SCALE GENOMIC DNA]</scope>
    <source>
        <strain evidence="3 4">3B</strain>
    </source>
</reference>